<gene>
    <name evidence="1" type="ORF">SI7747_UN020892</name>
</gene>
<name>A0ABN7E9J4_SPIIN</name>
<comment type="caution">
    <text evidence="1">The sequence shown here is derived from an EMBL/GenBank/DDBJ whole genome shotgun (WGS) entry which is preliminary data.</text>
</comment>
<keyword evidence="2" id="KW-1185">Reference proteome</keyword>
<evidence type="ECO:0000313" key="2">
    <source>
        <dbReference type="Proteomes" id="UP001189122"/>
    </source>
</evidence>
<protein>
    <submittedName>
        <fullName evidence="1">Uncharacterized protein</fullName>
    </submittedName>
</protein>
<dbReference type="EMBL" id="CACRZD030000119">
    <property type="protein sequence ID" value="CAA6674534.1"/>
    <property type="molecule type" value="Genomic_DNA"/>
</dbReference>
<reference evidence="2" key="1">
    <citation type="journal article" date="2020" name="Sci. Rep.">
        <title>Chromosome-scale genome assembly for the duckweed Spirodela intermedia, integrating cytogenetic maps, PacBio and Oxford Nanopore libraries.</title>
        <authorList>
            <person name="Hoang P.T.N."/>
            <person name="Fiebig A."/>
            <person name="Novak P."/>
            <person name="Macas J."/>
            <person name="Cao H.X."/>
            <person name="Stepanenko A."/>
            <person name="Chen G."/>
            <person name="Borisjuk N."/>
            <person name="Scholz U."/>
            <person name="Schubert I."/>
        </authorList>
    </citation>
    <scope>NUCLEOTIDE SEQUENCE [LARGE SCALE GENOMIC DNA]</scope>
</reference>
<proteinExistence type="predicted"/>
<organism evidence="1 2">
    <name type="scientific">Spirodela intermedia</name>
    <name type="common">Intermediate duckweed</name>
    <dbReference type="NCBI Taxonomy" id="51605"/>
    <lineage>
        <taxon>Eukaryota</taxon>
        <taxon>Viridiplantae</taxon>
        <taxon>Streptophyta</taxon>
        <taxon>Embryophyta</taxon>
        <taxon>Tracheophyta</taxon>
        <taxon>Spermatophyta</taxon>
        <taxon>Magnoliopsida</taxon>
        <taxon>Liliopsida</taxon>
        <taxon>Araceae</taxon>
        <taxon>Lemnoideae</taxon>
        <taxon>Spirodela</taxon>
    </lineage>
</organism>
<sequence>MGRRVISGGCHPAERKNGDFAALRRLSPDGEELDGVQEECKMKWKIKNEVEKKENGADNRRKVAVFPLRRVTATRDDSATHFINFRLREKI</sequence>
<evidence type="ECO:0000313" key="1">
    <source>
        <dbReference type="EMBL" id="CAA6674534.1"/>
    </source>
</evidence>
<accession>A0ABN7E9J4</accession>
<dbReference type="Proteomes" id="UP001189122">
    <property type="component" value="Unassembled WGS sequence"/>
</dbReference>